<dbReference type="Gene3D" id="2.130.10.10">
    <property type="entry name" value="YVTN repeat-like/Quinoprotein amine dehydrogenase"/>
    <property type="match status" value="2"/>
</dbReference>
<dbReference type="GO" id="GO:0006364">
    <property type="term" value="P:rRNA processing"/>
    <property type="evidence" value="ECO:0007669"/>
    <property type="project" value="UniProtKB-UniRule"/>
</dbReference>
<gene>
    <name evidence="7" type="ORF">HMPREF1541_09504</name>
</gene>
<dbReference type="GO" id="GO:0005656">
    <property type="term" value="C:nuclear pre-replicative complex"/>
    <property type="evidence" value="ECO:0007669"/>
    <property type="project" value="TreeGrafter"/>
</dbReference>
<dbReference type="eggNOG" id="KOG0646">
    <property type="taxonomic scope" value="Eukaryota"/>
</dbReference>
<dbReference type="PANTHER" id="PTHR18763">
    <property type="entry name" value="WD-REPEAT PROTEIN 18"/>
    <property type="match status" value="1"/>
</dbReference>
<organism evidence="7 8">
    <name type="scientific">Cyphellophora europaea (strain CBS 101466)</name>
    <name type="common">Phialophora europaea</name>
    <dbReference type="NCBI Taxonomy" id="1220924"/>
    <lineage>
        <taxon>Eukaryota</taxon>
        <taxon>Fungi</taxon>
        <taxon>Dikarya</taxon>
        <taxon>Ascomycota</taxon>
        <taxon>Pezizomycotina</taxon>
        <taxon>Eurotiomycetes</taxon>
        <taxon>Chaetothyriomycetidae</taxon>
        <taxon>Chaetothyriales</taxon>
        <taxon>Cyphellophoraceae</taxon>
        <taxon>Cyphellophora</taxon>
    </lineage>
</organism>
<dbReference type="STRING" id="1220924.W2SAB6"/>
<comment type="similarity">
    <text evidence="2 6">Belongs to the WD repeat IPI3/WDR18 family.</text>
</comment>
<dbReference type="InterPro" id="IPR001680">
    <property type="entry name" value="WD40_rpt"/>
</dbReference>
<dbReference type="GO" id="GO:0006261">
    <property type="term" value="P:DNA-templated DNA replication"/>
    <property type="evidence" value="ECO:0007669"/>
    <property type="project" value="TreeGrafter"/>
</dbReference>
<dbReference type="InterPro" id="IPR015943">
    <property type="entry name" value="WD40/YVTN_repeat-like_dom_sf"/>
</dbReference>
<keyword evidence="4" id="KW-0677">Repeat</keyword>
<accession>W2SAB6</accession>
<dbReference type="GO" id="GO:0120330">
    <property type="term" value="C:rixosome complex"/>
    <property type="evidence" value="ECO:0007669"/>
    <property type="project" value="UniProtKB-UniRule"/>
</dbReference>
<reference evidence="7 8" key="1">
    <citation type="submission" date="2013-03" db="EMBL/GenBank/DDBJ databases">
        <title>The Genome Sequence of Phialophora europaea CBS 101466.</title>
        <authorList>
            <consortium name="The Broad Institute Genomics Platform"/>
            <person name="Cuomo C."/>
            <person name="de Hoog S."/>
            <person name="Gorbushina A."/>
            <person name="Walker B."/>
            <person name="Young S.K."/>
            <person name="Zeng Q."/>
            <person name="Gargeya S."/>
            <person name="Fitzgerald M."/>
            <person name="Haas B."/>
            <person name="Abouelleil A."/>
            <person name="Allen A.W."/>
            <person name="Alvarado L."/>
            <person name="Arachchi H.M."/>
            <person name="Berlin A.M."/>
            <person name="Chapman S.B."/>
            <person name="Gainer-Dewar J."/>
            <person name="Goldberg J."/>
            <person name="Griggs A."/>
            <person name="Gujja S."/>
            <person name="Hansen M."/>
            <person name="Howarth C."/>
            <person name="Imamovic A."/>
            <person name="Ireland A."/>
            <person name="Larimer J."/>
            <person name="McCowan C."/>
            <person name="Murphy C."/>
            <person name="Pearson M."/>
            <person name="Poon T.W."/>
            <person name="Priest M."/>
            <person name="Roberts A."/>
            <person name="Saif S."/>
            <person name="Shea T."/>
            <person name="Sisk P."/>
            <person name="Sykes S."/>
            <person name="Wortman J."/>
            <person name="Nusbaum C."/>
            <person name="Birren B."/>
        </authorList>
    </citation>
    <scope>NUCLEOTIDE SEQUENCE [LARGE SCALE GENOMIC DNA]</scope>
    <source>
        <strain evidence="7 8">CBS 101466</strain>
    </source>
</reference>
<evidence type="ECO:0000313" key="8">
    <source>
        <dbReference type="Proteomes" id="UP000030752"/>
    </source>
</evidence>
<dbReference type="InterPro" id="IPR036322">
    <property type="entry name" value="WD40_repeat_dom_sf"/>
</dbReference>
<proteinExistence type="inferred from homology"/>
<evidence type="ECO:0000256" key="6">
    <source>
        <dbReference type="RuleBase" id="RU369067"/>
    </source>
</evidence>
<comment type="subcellular location">
    <subcellularLocation>
        <location evidence="6">Nucleus</location>
    </subcellularLocation>
</comment>
<evidence type="ECO:0000256" key="1">
    <source>
        <dbReference type="ARBA" id="ARBA00002355"/>
    </source>
</evidence>
<dbReference type="Proteomes" id="UP000030752">
    <property type="component" value="Unassembled WGS sequence"/>
</dbReference>
<evidence type="ECO:0000256" key="2">
    <source>
        <dbReference type="ARBA" id="ARBA00010143"/>
    </source>
</evidence>
<dbReference type="SMART" id="SM00320">
    <property type="entry name" value="WD40"/>
    <property type="match status" value="4"/>
</dbReference>
<evidence type="ECO:0000313" key="7">
    <source>
        <dbReference type="EMBL" id="ETN45671.1"/>
    </source>
</evidence>
<dbReference type="EMBL" id="KB822712">
    <property type="protein sequence ID" value="ETN45671.1"/>
    <property type="molecule type" value="Genomic_DNA"/>
</dbReference>
<protein>
    <recommendedName>
        <fullName evidence="6">Pre-rRNA-processing protein IPI3</fullName>
    </recommendedName>
</protein>
<dbReference type="InterPro" id="IPR045227">
    <property type="entry name" value="WDR18/Ipi3/RID3"/>
</dbReference>
<dbReference type="RefSeq" id="XP_008712399.1">
    <property type="nucleotide sequence ID" value="XM_008714177.1"/>
</dbReference>
<comment type="function">
    <text evidence="1 6">Component of the RIX1 complex required for processing of ITS2 sequences from 35S pre-rRNA.</text>
</comment>
<dbReference type="VEuPathDB" id="FungiDB:HMPREF1541_09504"/>
<feature type="repeat" description="WD" evidence="5">
    <location>
        <begin position="126"/>
        <end position="161"/>
    </location>
</feature>
<evidence type="ECO:0000256" key="3">
    <source>
        <dbReference type="ARBA" id="ARBA00022574"/>
    </source>
</evidence>
<evidence type="ECO:0000256" key="4">
    <source>
        <dbReference type="ARBA" id="ARBA00022737"/>
    </source>
</evidence>
<dbReference type="FunFam" id="2.130.10.10:FF:000929">
    <property type="entry name" value="Ribosomal assembly complex component Ipi3"/>
    <property type="match status" value="1"/>
</dbReference>
<keyword evidence="3 5" id="KW-0853">WD repeat</keyword>
<dbReference type="PROSITE" id="PS50294">
    <property type="entry name" value="WD_REPEATS_REGION"/>
    <property type="match status" value="1"/>
</dbReference>
<sequence>MLTESFIAAVLAANKPAQHLATSLKDVGIFLHELQPQPVLRHGYKKSSVQPRCMAVSRSHVFTAQSEKVVVNVYSRDKGNQEATVPFPEKITSLVYADGPEVLVMGTEEGKLILWEVGTGRITTSSASHLQAVSQLCLTPDDYHILSASTDSTVLVWSLSSLLSFQGASESYTEGSAMKTPVATFSQHRDAITALDCGHSRPSTNFAVSASRDGTCHIWHIETCSILRTVLLPSAPTCLTLDPADRAIYLGDTSGKVTSVDLLSLGKTGMPKPSDTSLPVQVGEEDQWTPASDPGSCHTIALTYDATALLSGHENGSILKWDIAKRKVANDLAKLGQPVTNLRMLEPEGLQKKHQRAFSVPEVVKPRLEFNARLEHGTSGIPANYKLHAVLTGAPMDQEVVDDPFSAAITSNGWPASLLDAAIRAIDDGAVAGPSNGISVSAIRTERLGEEVAELKKTLAAYKKTELEMMERSLARMKQRDDIDLQRRQAYHDAIKRGEDKKTANAAMNAAMEASKKELKALEVESDAEPFEEPVDTS</sequence>
<dbReference type="PROSITE" id="PS50082">
    <property type="entry name" value="WD_REPEATS_2"/>
    <property type="match status" value="1"/>
</dbReference>
<dbReference type="HOGENOM" id="CLU_025946_1_0_1"/>
<dbReference type="SUPFAM" id="SSF50978">
    <property type="entry name" value="WD40 repeat-like"/>
    <property type="match status" value="1"/>
</dbReference>
<dbReference type="GeneID" id="19976843"/>
<dbReference type="Pfam" id="PF00400">
    <property type="entry name" value="WD40"/>
    <property type="match status" value="2"/>
</dbReference>
<name>W2SAB6_CYPE1</name>
<keyword evidence="6" id="KW-0698">rRNA processing</keyword>
<keyword evidence="6" id="KW-0539">Nucleus</keyword>
<evidence type="ECO:0000256" key="5">
    <source>
        <dbReference type="PROSITE-ProRule" id="PRU00221"/>
    </source>
</evidence>
<dbReference type="AlphaFoldDB" id="W2SAB6"/>
<dbReference type="PANTHER" id="PTHR18763:SF0">
    <property type="entry name" value="WD REPEAT-CONTAINING PROTEIN 18"/>
    <property type="match status" value="1"/>
</dbReference>
<keyword evidence="8" id="KW-1185">Reference proteome</keyword>
<dbReference type="InParanoid" id="W2SAB6"/>
<comment type="subunit">
    <text evidence="6">Component of the RIX1 complex, composed of IPI1, RIX1/IPI2 and IPI3 in a 1:2:2 stoichiometry. The complex interacts (via RIX1) with MDN1 (via its hexameric AAA ATPase ring) and the pre-60S ribosome particles.</text>
</comment>
<dbReference type="OrthoDB" id="756370at2759"/>